<organism evidence="1 2">
    <name type="scientific">Paucilactobacillus vaccinostercus DSM 20634</name>
    <dbReference type="NCBI Taxonomy" id="1423813"/>
    <lineage>
        <taxon>Bacteria</taxon>
        <taxon>Bacillati</taxon>
        <taxon>Bacillota</taxon>
        <taxon>Bacilli</taxon>
        <taxon>Lactobacillales</taxon>
        <taxon>Lactobacillaceae</taxon>
        <taxon>Paucilactobacillus</taxon>
    </lineage>
</organism>
<reference evidence="1 2" key="1">
    <citation type="journal article" date="2015" name="Genome Announc.">
        <title>Expanding the biotechnology potential of lactobacilli through comparative genomics of 213 strains and associated genera.</title>
        <authorList>
            <person name="Sun Z."/>
            <person name="Harris H.M."/>
            <person name="McCann A."/>
            <person name="Guo C."/>
            <person name="Argimon S."/>
            <person name="Zhang W."/>
            <person name="Yang X."/>
            <person name="Jeffery I.B."/>
            <person name="Cooney J.C."/>
            <person name="Kagawa T.F."/>
            <person name="Liu W."/>
            <person name="Song Y."/>
            <person name="Salvetti E."/>
            <person name="Wrobel A."/>
            <person name="Rasinkangas P."/>
            <person name="Parkhill J."/>
            <person name="Rea M.C."/>
            <person name="O'Sullivan O."/>
            <person name="Ritari J."/>
            <person name="Douillard F.P."/>
            <person name="Paul Ross R."/>
            <person name="Yang R."/>
            <person name="Briner A.E."/>
            <person name="Felis G.E."/>
            <person name="de Vos W.M."/>
            <person name="Barrangou R."/>
            <person name="Klaenhammer T.R."/>
            <person name="Caufield P.W."/>
            <person name="Cui Y."/>
            <person name="Zhang H."/>
            <person name="O'Toole P.W."/>
        </authorList>
    </citation>
    <scope>NUCLEOTIDE SEQUENCE [LARGE SCALE GENOMIC DNA]</scope>
    <source>
        <strain evidence="1 2">DSM 20634</strain>
    </source>
</reference>
<gene>
    <name evidence="1" type="ORF">FC26_GL000778</name>
</gene>
<protein>
    <submittedName>
        <fullName evidence="1">Uncharacterized protein</fullName>
    </submittedName>
</protein>
<name>A0A0R2ABY8_9LACO</name>
<dbReference type="OrthoDB" id="2334812at2"/>
<dbReference type="RefSeq" id="WP_057781118.1">
    <property type="nucleotide sequence ID" value="NZ_AYYY01000066.1"/>
</dbReference>
<evidence type="ECO:0000313" key="1">
    <source>
        <dbReference type="EMBL" id="KRM60348.1"/>
    </source>
</evidence>
<dbReference type="PATRIC" id="fig|1423813.3.peg.788"/>
<keyword evidence="2" id="KW-1185">Reference proteome</keyword>
<proteinExistence type="predicted"/>
<evidence type="ECO:0000313" key="2">
    <source>
        <dbReference type="Proteomes" id="UP000051733"/>
    </source>
</evidence>
<dbReference type="Proteomes" id="UP000051733">
    <property type="component" value="Unassembled WGS sequence"/>
</dbReference>
<sequence length="536" mass="62188">MISQKSWFNFFTTHIFAFGRVDGPTYTTRMYFNSNGRIGGYTTNNEYFWQLDETGLVLQNGNHAATTHFTLDEFPRVDNEMVQISGQYLPNSSVQHRITVVSIDRFYDAQARTMREDLQKTIGQGVQPALNRAFAQAETTMAGARTHHKIRLAFILNSRETLPAVLPLLNATRDDQRFEVKLVLTNKYYLGTESLETFEPIAAYFDEHHIGYVNAANRTDCVRVLEMLKIWQADFIVRQSEWEQDFPPEFGGRQLNWSRLIYIPYVITENMIKSAQRQDSGLLFNDYYRYIWRYFMADPLTVEQQYQLESGFISSEIFQSVGSMKAVEIKNEPAQWPLDMKNCTKKMVWIAHHSIGNHWFNMGSFPRVYQEMIDWARTHQSVSILFNPHPLLEATIKAGEFSGYTLEDYQHFLEQWQQLPNTGVLTKKSQYGATQAADLVFTDGVSSLYEMQIQGKPIVTLARHDQVGFTALGQQLMRGVHVTHTMAAAFEQIEQLLDHEDDRAELQVQNVHNWIKNDHPEVNIMDEMVREIDSHW</sequence>
<accession>A0A0R2ABY8</accession>
<comment type="caution">
    <text evidence="1">The sequence shown here is derived from an EMBL/GenBank/DDBJ whole genome shotgun (WGS) entry which is preliminary data.</text>
</comment>
<dbReference type="EMBL" id="AYYY01000066">
    <property type="protein sequence ID" value="KRM60348.1"/>
    <property type="molecule type" value="Genomic_DNA"/>
</dbReference>
<dbReference type="AlphaFoldDB" id="A0A0R2ABY8"/>
<dbReference type="STRING" id="1423813.FC26_GL000778"/>